<keyword evidence="1" id="KW-0812">Transmembrane</keyword>
<organism evidence="3 4">
    <name type="scientific">Candidatus Gottesmanbacteria bacterium RIFCSPHIGHO2_01_FULL_40_15</name>
    <dbReference type="NCBI Taxonomy" id="1798376"/>
    <lineage>
        <taxon>Bacteria</taxon>
        <taxon>Candidatus Gottesmaniibacteriota</taxon>
    </lineage>
</organism>
<keyword evidence="1" id="KW-1133">Transmembrane helix</keyword>
<dbReference type="Pfam" id="PF16656">
    <property type="entry name" value="Pur_ac_phosph_N"/>
    <property type="match status" value="1"/>
</dbReference>
<dbReference type="GO" id="GO:0003993">
    <property type="term" value="F:acid phosphatase activity"/>
    <property type="evidence" value="ECO:0007669"/>
    <property type="project" value="InterPro"/>
</dbReference>
<dbReference type="GO" id="GO:0046872">
    <property type="term" value="F:metal ion binding"/>
    <property type="evidence" value="ECO:0007669"/>
    <property type="project" value="InterPro"/>
</dbReference>
<accession>A0A1F5YZ68</accession>
<keyword evidence="1" id="KW-0472">Membrane</keyword>
<evidence type="ECO:0000313" key="4">
    <source>
        <dbReference type="Proteomes" id="UP000177354"/>
    </source>
</evidence>
<dbReference type="AlphaFoldDB" id="A0A1F5YZ68"/>
<comment type="caution">
    <text evidence="3">The sequence shown here is derived from an EMBL/GenBank/DDBJ whole genome shotgun (WGS) entry which is preliminary data.</text>
</comment>
<dbReference type="InterPro" id="IPR015914">
    <property type="entry name" value="PAPs_N"/>
</dbReference>
<evidence type="ECO:0000313" key="3">
    <source>
        <dbReference type="EMBL" id="OGG05500.1"/>
    </source>
</evidence>
<dbReference type="Gene3D" id="2.60.40.380">
    <property type="entry name" value="Purple acid phosphatase-like, N-terminal"/>
    <property type="match status" value="1"/>
</dbReference>
<gene>
    <name evidence="3" type="ORF">A2777_04480</name>
</gene>
<dbReference type="SUPFAM" id="SSF49363">
    <property type="entry name" value="Purple acid phosphatase, N-terminal domain"/>
    <property type="match status" value="1"/>
</dbReference>
<name>A0A1F5YZ68_9BACT</name>
<evidence type="ECO:0000256" key="1">
    <source>
        <dbReference type="SAM" id="Phobius"/>
    </source>
</evidence>
<dbReference type="EMBL" id="MFJF01000032">
    <property type="protein sequence ID" value="OGG05500.1"/>
    <property type="molecule type" value="Genomic_DNA"/>
</dbReference>
<sequence length="221" mass="23776">MSLGSFKKQVKYILLIAVSLLIFVATVILGKQASVYFASASECPAKNIRTESVGPNSSVIAWDTDDRTQGRVEYGTNAVSLTFTSPEAQSKTNHTVPLTLLTPNTVYYYLVAVGETRCDSTGQKCEGDCVPYSFTTSSLTKQGDSEEEDVTPTQRTMPSVTVPAASAQPTSSLSLFCKAVQANIGKNETVESEWSSLKTYDIDSNGIINGLDVIKCQKSGK</sequence>
<dbReference type="InterPro" id="IPR018247">
    <property type="entry name" value="EF_Hand_1_Ca_BS"/>
</dbReference>
<dbReference type="Proteomes" id="UP000177354">
    <property type="component" value="Unassembled WGS sequence"/>
</dbReference>
<feature type="transmembrane region" description="Helical" evidence="1">
    <location>
        <begin position="12"/>
        <end position="30"/>
    </location>
</feature>
<dbReference type="PROSITE" id="PS00018">
    <property type="entry name" value="EF_HAND_1"/>
    <property type="match status" value="1"/>
</dbReference>
<reference evidence="3 4" key="1">
    <citation type="journal article" date="2016" name="Nat. Commun.">
        <title>Thousands of microbial genomes shed light on interconnected biogeochemical processes in an aquifer system.</title>
        <authorList>
            <person name="Anantharaman K."/>
            <person name="Brown C.T."/>
            <person name="Hug L.A."/>
            <person name="Sharon I."/>
            <person name="Castelle C.J."/>
            <person name="Probst A.J."/>
            <person name="Thomas B.C."/>
            <person name="Singh A."/>
            <person name="Wilkins M.J."/>
            <person name="Karaoz U."/>
            <person name="Brodie E.L."/>
            <person name="Williams K.H."/>
            <person name="Hubbard S.S."/>
            <person name="Banfield J.F."/>
        </authorList>
    </citation>
    <scope>NUCLEOTIDE SEQUENCE [LARGE SCALE GENOMIC DNA]</scope>
</reference>
<evidence type="ECO:0000259" key="2">
    <source>
        <dbReference type="Pfam" id="PF16656"/>
    </source>
</evidence>
<dbReference type="InterPro" id="IPR008963">
    <property type="entry name" value="Purple_acid_Pase-like_N"/>
</dbReference>
<proteinExistence type="predicted"/>
<feature type="domain" description="Purple acid phosphatase N-terminal" evidence="2">
    <location>
        <begin position="47"/>
        <end position="116"/>
    </location>
</feature>
<protein>
    <recommendedName>
        <fullName evidence="2">Purple acid phosphatase N-terminal domain-containing protein</fullName>
    </recommendedName>
</protein>